<dbReference type="EMBL" id="CP009245">
    <property type="protein sequence ID" value="APT83959.1"/>
    <property type="molecule type" value="Genomic_DNA"/>
</dbReference>
<dbReference type="Gene3D" id="3.40.50.1820">
    <property type="entry name" value="alpha/beta hydrolase"/>
    <property type="match status" value="1"/>
</dbReference>
<keyword evidence="4" id="KW-1185">Reference proteome</keyword>
<dbReference type="KEGG" id="caqu:CAQU_01475"/>
<feature type="region of interest" description="Disordered" evidence="2">
    <location>
        <begin position="1"/>
        <end position="31"/>
    </location>
</feature>
<dbReference type="SUPFAM" id="SSF53474">
    <property type="entry name" value="alpha/beta-Hydrolases"/>
    <property type="match status" value="1"/>
</dbReference>
<reference evidence="3 4" key="1">
    <citation type="submission" date="2014-08" db="EMBL/GenBank/DDBJ databases">
        <title>Complete genome sequence of Corynebacterium aquilae S-613T(T) (=DSM 44791(T)), isolated from the choana of a healthy golden eagle.</title>
        <authorList>
            <person name="Ruckert C."/>
            <person name="Albersmeier A."/>
            <person name="Winkler A."/>
            <person name="Kalinowski J."/>
        </authorList>
    </citation>
    <scope>NUCLEOTIDE SEQUENCE [LARGE SCALE GENOMIC DNA]</scope>
    <source>
        <strain evidence="3 4">S-613</strain>
    </source>
</reference>
<dbReference type="InterPro" id="IPR029058">
    <property type="entry name" value="AB_hydrolase_fold"/>
</dbReference>
<gene>
    <name evidence="3" type="ORF">CAQU_01475</name>
</gene>
<evidence type="ECO:0000256" key="2">
    <source>
        <dbReference type="SAM" id="MobiDB-lite"/>
    </source>
</evidence>
<name>A0A1L7CDP7_9CORY</name>
<dbReference type="GO" id="GO:0016787">
    <property type="term" value="F:hydrolase activity"/>
    <property type="evidence" value="ECO:0007669"/>
    <property type="project" value="UniProtKB-KW"/>
</dbReference>
<protein>
    <recommendedName>
        <fullName evidence="5">Cutinase</fullName>
    </recommendedName>
</protein>
<evidence type="ECO:0008006" key="5">
    <source>
        <dbReference type="Google" id="ProtNLM"/>
    </source>
</evidence>
<dbReference type="AlphaFoldDB" id="A0A1L7CDP7"/>
<dbReference type="Proteomes" id="UP000185478">
    <property type="component" value="Chromosome"/>
</dbReference>
<dbReference type="Pfam" id="PF01083">
    <property type="entry name" value="Cutinase"/>
    <property type="match status" value="1"/>
</dbReference>
<keyword evidence="1" id="KW-0378">Hydrolase</keyword>
<evidence type="ECO:0000256" key="1">
    <source>
        <dbReference type="ARBA" id="ARBA00022801"/>
    </source>
</evidence>
<accession>A0A1L7CDP7</accession>
<dbReference type="InterPro" id="IPR000675">
    <property type="entry name" value="Cutinase/axe"/>
</dbReference>
<proteinExistence type="predicted"/>
<organism evidence="3 4">
    <name type="scientific">Corynebacterium aquilae DSM 44791</name>
    <dbReference type="NCBI Taxonomy" id="1431546"/>
    <lineage>
        <taxon>Bacteria</taxon>
        <taxon>Bacillati</taxon>
        <taxon>Actinomycetota</taxon>
        <taxon>Actinomycetes</taxon>
        <taxon>Mycobacteriales</taxon>
        <taxon>Corynebacteriaceae</taxon>
        <taxon>Corynebacterium</taxon>
    </lineage>
</organism>
<dbReference type="STRING" id="1431546.CAQU_01475"/>
<dbReference type="SMART" id="SM01110">
    <property type="entry name" value="Cutinase"/>
    <property type="match status" value="1"/>
</dbReference>
<evidence type="ECO:0000313" key="4">
    <source>
        <dbReference type="Proteomes" id="UP000185478"/>
    </source>
</evidence>
<sequence>MGHGTQATAQPVENHPTPPPPAAAEAPAGVPGTHCGEDLLLIVRGSAEQPQGEQPAQLTYQQRGNDLFGVPFAEDPTGSGRLGTAALEYMPQADAKIAALVYPASAIRFKGGVTPTLDNFHASASIGADNLLAALHNLYDPCGSNPPNVVVTGYSQGSDVINIAISKAVDSGNTTVIDKVSKFVQLADPSRRAYGPENDHALISMAPTNPVGGVSRAVTSGVQYDLVLPSLDVYRDKNPERFSNYCVPGDLVCDTRSVEAWRGVTLHVLYADFSARCQAADGRYTQFLDCFYVDVRRALHPDYRIETITSNPVVHFGPGWLNLSVSRSLRDELKRQNVDIIVRSFGIPVGQGHTTIRAGGSGSASVLMPLLPGGPVTLDVEIDGTKVGTFNAEYTPLTMEDSTALYVQPEDEDLAAIAPPVREQMTDWNTPFEQRLELVRSVFGHEMADLMRLWFGYVYRYGWDEEHQEQLAKLNAEGEIYPVNGRGDRARPIIALATDLQYALGIDLLRFLNTVASVL</sequence>
<evidence type="ECO:0000313" key="3">
    <source>
        <dbReference type="EMBL" id="APT83959.1"/>
    </source>
</evidence>